<reference evidence="8 9" key="1">
    <citation type="submission" date="2024-07" db="EMBL/GenBank/DDBJ databases">
        <title>Section-level genome sequencing and comparative genomics of Aspergillus sections Usti and Cavernicolus.</title>
        <authorList>
            <consortium name="Lawrence Berkeley National Laboratory"/>
            <person name="Nybo J.L."/>
            <person name="Vesth T.C."/>
            <person name="Theobald S."/>
            <person name="Frisvad J.C."/>
            <person name="Larsen T.O."/>
            <person name="Kjaerboelling I."/>
            <person name="Rothschild-Mancinelli K."/>
            <person name="Lyhne E.K."/>
            <person name="Kogle M.E."/>
            <person name="Barry K."/>
            <person name="Clum A."/>
            <person name="Na H."/>
            <person name="Ledsgaard L."/>
            <person name="Lin J."/>
            <person name="Lipzen A."/>
            <person name="Kuo A."/>
            <person name="Riley R."/>
            <person name="Mondo S."/>
            <person name="Labutti K."/>
            <person name="Haridas S."/>
            <person name="Pangalinan J."/>
            <person name="Salamov A.A."/>
            <person name="Simmons B.A."/>
            <person name="Magnuson J.K."/>
            <person name="Chen J."/>
            <person name="Drula E."/>
            <person name="Henrissat B."/>
            <person name="Wiebenga A."/>
            <person name="Lubbers R.J."/>
            <person name="Gomes A.C."/>
            <person name="Makela M.R."/>
            <person name="Stajich J."/>
            <person name="Grigoriev I.V."/>
            <person name="Mortensen U.H."/>
            <person name="De Vries R.P."/>
            <person name="Baker S.E."/>
            <person name="Andersen M.R."/>
        </authorList>
    </citation>
    <scope>NUCLEOTIDE SEQUENCE [LARGE SCALE GENOMIC DNA]</scope>
    <source>
        <strain evidence="8 9">CBS 123904</strain>
    </source>
</reference>
<dbReference type="InterPro" id="IPR051323">
    <property type="entry name" value="AtsK-like"/>
</dbReference>
<name>A0ABR4IPG6_9EURO</name>
<evidence type="ECO:0000256" key="1">
    <source>
        <dbReference type="ARBA" id="ARBA00001954"/>
    </source>
</evidence>
<keyword evidence="4 8" id="KW-0223">Dioxygenase</keyword>
<dbReference type="InterPro" id="IPR042098">
    <property type="entry name" value="TauD-like_sf"/>
</dbReference>
<keyword evidence="3" id="KW-0479">Metal-binding</keyword>
<evidence type="ECO:0000256" key="3">
    <source>
        <dbReference type="ARBA" id="ARBA00022723"/>
    </source>
</evidence>
<dbReference type="PANTHER" id="PTHR30468:SF1">
    <property type="entry name" value="ALPHA-KETOGLUTARATE-DEPENDENT SULFONATE DIOXYGENASE"/>
    <property type="match status" value="1"/>
</dbReference>
<evidence type="ECO:0000313" key="8">
    <source>
        <dbReference type="EMBL" id="KAL2829640.1"/>
    </source>
</evidence>
<evidence type="ECO:0000256" key="5">
    <source>
        <dbReference type="ARBA" id="ARBA00023002"/>
    </source>
</evidence>
<organism evidence="8 9">
    <name type="scientific">Aspergillus pseudoustus</name>
    <dbReference type="NCBI Taxonomy" id="1810923"/>
    <lineage>
        <taxon>Eukaryota</taxon>
        <taxon>Fungi</taxon>
        <taxon>Dikarya</taxon>
        <taxon>Ascomycota</taxon>
        <taxon>Pezizomycotina</taxon>
        <taxon>Eurotiomycetes</taxon>
        <taxon>Eurotiomycetidae</taxon>
        <taxon>Eurotiales</taxon>
        <taxon>Aspergillaceae</taxon>
        <taxon>Aspergillus</taxon>
        <taxon>Aspergillus subgen. Nidulantes</taxon>
    </lineage>
</organism>
<evidence type="ECO:0000256" key="2">
    <source>
        <dbReference type="ARBA" id="ARBA00005896"/>
    </source>
</evidence>
<dbReference type="Proteomes" id="UP001610446">
    <property type="component" value="Unassembled WGS sequence"/>
</dbReference>
<dbReference type="Gene3D" id="3.60.130.10">
    <property type="entry name" value="Clavaminate synthase-like"/>
    <property type="match status" value="1"/>
</dbReference>
<dbReference type="Pfam" id="PF02668">
    <property type="entry name" value="TauD"/>
    <property type="match status" value="1"/>
</dbReference>
<keyword evidence="5" id="KW-0560">Oxidoreductase</keyword>
<evidence type="ECO:0000313" key="9">
    <source>
        <dbReference type="Proteomes" id="UP001610446"/>
    </source>
</evidence>
<gene>
    <name evidence="8" type="ORF">BJY01DRAFT_254928</name>
</gene>
<accession>A0ABR4IPG6</accession>
<comment type="caution">
    <text evidence="8">The sequence shown here is derived from an EMBL/GenBank/DDBJ whole genome shotgun (WGS) entry which is preliminary data.</text>
</comment>
<protein>
    <submittedName>
        <fullName evidence="8">Taurine dioxygenase</fullName>
    </submittedName>
</protein>
<comment type="similarity">
    <text evidence="2">Belongs to the TfdA dioxygenase family.</text>
</comment>
<feature type="domain" description="TauD/TfdA-like" evidence="7">
    <location>
        <begin position="88"/>
        <end position="373"/>
    </location>
</feature>
<dbReference type="EMBL" id="JBFXLU010000326">
    <property type="protein sequence ID" value="KAL2829640.1"/>
    <property type="molecule type" value="Genomic_DNA"/>
</dbReference>
<keyword evidence="6" id="KW-0408">Iron</keyword>
<evidence type="ECO:0000259" key="7">
    <source>
        <dbReference type="Pfam" id="PF02668"/>
    </source>
</evidence>
<evidence type="ECO:0000256" key="6">
    <source>
        <dbReference type="ARBA" id="ARBA00023004"/>
    </source>
</evidence>
<sequence length="422" mass="47143">MAQQRTLSVFGQTVTELSETQPTEIVYTKTPDHPALLQRAPPLRPLGDHTPAAGPREPVAVPKDRGLFADPNLPNLFADPGVTRVDVTPSLGTLIKGLQLSSLTDAQKDELALLVAHRGVVFFRDQDITAQGQRDLFDYYGMVTYISCEIAQRLTSSVPSSGIPELLPDPEDEKAKGKPIINNIQEQEQDFRATYVHFKWPFADFHADSSFQANPPSFSLLRIDELPPTGGDTNWISGYGTYETLSKPLQVFADTLGAWHSSAHVYDSVLNHWNVKPGERPIETLHPLVTTHPVTGYKVLNINSGFVTRLDGLKRYESDKLLELLFTHIHTAQDHTVRFRWAKNSVALWDNRATTHRATHDYAPLHRHGVRVTIKGQIPRQIPGSPSRKEAVVQALKKGKVLAVHDENTRRGNYVDRGYPKV</sequence>
<dbReference type="PANTHER" id="PTHR30468">
    <property type="entry name" value="ALPHA-KETOGLUTARATE-DEPENDENT SULFONATE DIOXYGENASE"/>
    <property type="match status" value="1"/>
</dbReference>
<dbReference type="GO" id="GO:0051213">
    <property type="term" value="F:dioxygenase activity"/>
    <property type="evidence" value="ECO:0007669"/>
    <property type="project" value="UniProtKB-KW"/>
</dbReference>
<keyword evidence="9" id="KW-1185">Reference proteome</keyword>
<comment type="cofactor">
    <cofactor evidence="1">
        <name>Fe(2+)</name>
        <dbReference type="ChEBI" id="CHEBI:29033"/>
    </cofactor>
</comment>
<dbReference type="InterPro" id="IPR003819">
    <property type="entry name" value="TauD/TfdA-like"/>
</dbReference>
<dbReference type="SUPFAM" id="SSF51197">
    <property type="entry name" value="Clavaminate synthase-like"/>
    <property type="match status" value="1"/>
</dbReference>
<evidence type="ECO:0000256" key="4">
    <source>
        <dbReference type="ARBA" id="ARBA00022964"/>
    </source>
</evidence>
<proteinExistence type="inferred from homology"/>